<keyword evidence="4" id="KW-1185">Reference proteome</keyword>
<accession>A0AA38RE20</accession>
<feature type="compositionally biased region" description="Basic and acidic residues" evidence="1">
    <location>
        <begin position="18"/>
        <end position="27"/>
    </location>
</feature>
<feature type="region of interest" description="Disordered" evidence="1">
    <location>
        <begin position="547"/>
        <end position="600"/>
    </location>
</feature>
<dbReference type="SMART" id="SM00213">
    <property type="entry name" value="UBQ"/>
    <property type="match status" value="2"/>
</dbReference>
<dbReference type="InterPro" id="IPR000626">
    <property type="entry name" value="Ubiquitin-like_dom"/>
</dbReference>
<proteinExistence type="predicted"/>
<feature type="domain" description="Ubiquitin-like" evidence="2">
    <location>
        <begin position="676"/>
        <end position="726"/>
    </location>
</feature>
<evidence type="ECO:0000256" key="1">
    <source>
        <dbReference type="SAM" id="MobiDB-lite"/>
    </source>
</evidence>
<evidence type="ECO:0000259" key="2">
    <source>
        <dbReference type="PROSITE" id="PS50053"/>
    </source>
</evidence>
<feature type="compositionally biased region" description="Basic and acidic residues" evidence="1">
    <location>
        <begin position="548"/>
        <end position="560"/>
    </location>
</feature>
<dbReference type="SUPFAM" id="SSF54236">
    <property type="entry name" value="Ubiquitin-like"/>
    <property type="match status" value="3"/>
</dbReference>
<organism evidence="3 4">
    <name type="scientific">Coniochaeta hoffmannii</name>
    <dbReference type="NCBI Taxonomy" id="91930"/>
    <lineage>
        <taxon>Eukaryota</taxon>
        <taxon>Fungi</taxon>
        <taxon>Dikarya</taxon>
        <taxon>Ascomycota</taxon>
        <taxon>Pezizomycotina</taxon>
        <taxon>Sordariomycetes</taxon>
        <taxon>Sordariomycetidae</taxon>
        <taxon>Coniochaetales</taxon>
        <taxon>Coniochaetaceae</taxon>
        <taxon>Coniochaeta</taxon>
    </lineage>
</organism>
<dbReference type="EMBL" id="JANBVN010000089">
    <property type="protein sequence ID" value="KAJ9145537.1"/>
    <property type="molecule type" value="Genomic_DNA"/>
</dbReference>
<feature type="region of interest" description="Disordered" evidence="1">
    <location>
        <begin position="1"/>
        <end position="51"/>
    </location>
</feature>
<dbReference type="PROSITE" id="PS50053">
    <property type="entry name" value="UBIQUITIN_2"/>
    <property type="match status" value="2"/>
</dbReference>
<evidence type="ECO:0000313" key="4">
    <source>
        <dbReference type="Proteomes" id="UP001174691"/>
    </source>
</evidence>
<dbReference type="PANTHER" id="PTHR10666">
    <property type="entry name" value="UBIQUITIN"/>
    <property type="match status" value="1"/>
</dbReference>
<dbReference type="Gene3D" id="3.10.20.90">
    <property type="entry name" value="Phosphatidylinositol 3-kinase Catalytic Subunit, Chain A, domain 1"/>
    <property type="match status" value="2"/>
</dbReference>
<dbReference type="AlphaFoldDB" id="A0AA38RE20"/>
<sequence>MEPVESESGEDDDDGDTESSHTCRSDDDNTDADSADCDEKTTLEVPDMAQREEGKVEDCDILAFRALAHNALKEASKAIECSTTTAGVSNAEECLNAGEGSKAAAQGAMASDTAYKRSAKAAASAVRKLSTLSRVYEYVELARCFAPAASGGGEEIYERLKTLHENMWLGGSSSGRNPVGRFSEAEELARAFERQICANESLEELAMELEGVGELYARARSDQLFWDEFVQCVADIYFEEEARRARKAAQEVMGRTDMEKVVELPRVEDAVEYVEILRRWNGLTEGGHKFKARVGKLKERVARQWREHNADKQPYTGESSGAKELAQAMRRQIVACQSRGETAAFLEKTCAGYLRAKEDKQWWDEFCAAAIAISDVELAKRMLLRASEQDMQTFLELPRMQEAREYVELLRHWHGLPDGLEEYSTRIKDEVARKWVRYHRHKPPVPAEPPSKQSEAEHLAVALTERIALCESLEEMADRVAVVQKGYTRRQATAARRAYYQCAMRDAEQRWLKRQKKQGDAEPVGDVHVATLLAQAMTLMEQAACHLAEQDNSSRSETGNHNRPPSPDGNSSRSTRRQASSPSGTEPLVTEGSPDQTAEKDRHIAEDVGASGMETTAMKQAKLAEQRAWEDEWGDSYIARFFPREAALGLWSFKDLPFPSAGDARCKMSPGKSRAPSDTITGLKSKIEEHMGLRPTRQRLSYRDVELDGERALCDYDITGGSTLYLKEGSARAKKEPKEEEQAVEDLAAPGSTMLIGIRSPTGYVGLLQVRPSDTVSRVKSRVEVELGIPTAGHFLLFNDAPLDGDRTLGSYRIEDTNYLSLAKDKEKEEGSEDREMSIQVFSTVSTPHEFVGVTARPSDTIDSVKSQIEGYVGIPADRIALRLDDDRIECIE</sequence>
<dbReference type="Proteomes" id="UP001174691">
    <property type="component" value="Unassembled WGS sequence"/>
</dbReference>
<gene>
    <name evidence="3" type="ORF">NKR19_g6050</name>
</gene>
<dbReference type="InterPro" id="IPR029071">
    <property type="entry name" value="Ubiquitin-like_domsf"/>
</dbReference>
<name>A0AA38RE20_9PEZI</name>
<feature type="compositionally biased region" description="Acidic residues" evidence="1">
    <location>
        <begin position="1"/>
        <end position="17"/>
    </location>
</feature>
<dbReference type="CDD" id="cd17039">
    <property type="entry name" value="Ubl_ubiquitin_like"/>
    <property type="match status" value="2"/>
</dbReference>
<evidence type="ECO:0000313" key="3">
    <source>
        <dbReference type="EMBL" id="KAJ9145537.1"/>
    </source>
</evidence>
<feature type="domain" description="Ubiquitin-like" evidence="2">
    <location>
        <begin position="754"/>
        <end position="829"/>
    </location>
</feature>
<feature type="compositionally biased region" description="Polar residues" evidence="1">
    <location>
        <begin position="561"/>
        <end position="584"/>
    </location>
</feature>
<dbReference type="Pfam" id="PF00240">
    <property type="entry name" value="ubiquitin"/>
    <property type="match status" value="2"/>
</dbReference>
<dbReference type="InterPro" id="IPR050158">
    <property type="entry name" value="Ubiquitin_ubiquitin-like"/>
</dbReference>
<comment type="caution">
    <text evidence="3">The sequence shown here is derived from an EMBL/GenBank/DDBJ whole genome shotgun (WGS) entry which is preliminary data.</text>
</comment>
<reference evidence="3" key="1">
    <citation type="submission" date="2022-07" db="EMBL/GenBank/DDBJ databases">
        <title>Fungi with potential for degradation of polypropylene.</title>
        <authorList>
            <person name="Gostincar C."/>
        </authorList>
    </citation>
    <scope>NUCLEOTIDE SEQUENCE</scope>
    <source>
        <strain evidence="3">EXF-13287</strain>
    </source>
</reference>
<protein>
    <recommendedName>
        <fullName evidence="2">Ubiquitin-like domain-containing protein</fullName>
    </recommendedName>
</protein>